<name>A0A286UNW6_9AGAM</name>
<dbReference type="PROSITE" id="PS00383">
    <property type="entry name" value="TYR_PHOSPHATASE_1"/>
    <property type="match status" value="1"/>
</dbReference>
<dbReference type="InParanoid" id="A0A286UNW6"/>
<reference evidence="2 3" key="1">
    <citation type="journal article" date="2017" name="Mol. Ecol.">
        <title>Comparative and population genomic landscape of Phellinus noxius: A hypervariable fungus causing root rot in trees.</title>
        <authorList>
            <person name="Chung C.L."/>
            <person name="Lee T.J."/>
            <person name="Akiba M."/>
            <person name="Lee H.H."/>
            <person name="Kuo T.H."/>
            <person name="Liu D."/>
            <person name="Ke H.M."/>
            <person name="Yokoi T."/>
            <person name="Roa M.B."/>
            <person name="Lu M.J."/>
            <person name="Chang Y.Y."/>
            <person name="Ann P.J."/>
            <person name="Tsai J.N."/>
            <person name="Chen C.Y."/>
            <person name="Tzean S.S."/>
            <person name="Ota Y."/>
            <person name="Hattori T."/>
            <person name="Sahashi N."/>
            <person name="Liou R.F."/>
            <person name="Kikuchi T."/>
            <person name="Tsai I.J."/>
        </authorList>
    </citation>
    <scope>NUCLEOTIDE SEQUENCE [LARGE SCALE GENOMIC DNA]</scope>
    <source>
        <strain evidence="2 3">FFPRI411160</strain>
    </source>
</reference>
<proteinExistence type="predicted"/>
<evidence type="ECO:0000256" key="1">
    <source>
        <dbReference type="SAM" id="MobiDB-lite"/>
    </source>
</evidence>
<gene>
    <name evidence="2" type="ORF">PNOK_0392800</name>
</gene>
<keyword evidence="3" id="KW-1185">Reference proteome</keyword>
<dbReference type="InterPro" id="IPR026893">
    <property type="entry name" value="Tyr/Ser_Pase_IphP-type"/>
</dbReference>
<comment type="caution">
    <text evidence="2">The sequence shown here is derived from an EMBL/GenBank/DDBJ whole genome shotgun (WGS) entry which is preliminary data.</text>
</comment>
<dbReference type="Gene3D" id="3.90.190.10">
    <property type="entry name" value="Protein tyrosine phosphatase superfamily"/>
    <property type="match status" value="1"/>
</dbReference>
<evidence type="ECO:0000313" key="3">
    <source>
        <dbReference type="Proteomes" id="UP000217199"/>
    </source>
</evidence>
<dbReference type="EMBL" id="NBII01000003">
    <property type="protein sequence ID" value="PAV21301.1"/>
    <property type="molecule type" value="Genomic_DNA"/>
</dbReference>
<evidence type="ECO:0000313" key="2">
    <source>
        <dbReference type="EMBL" id="PAV21301.1"/>
    </source>
</evidence>
<dbReference type="PANTHER" id="PTHR31126">
    <property type="entry name" value="TYROSINE-PROTEIN PHOSPHATASE"/>
    <property type="match status" value="1"/>
</dbReference>
<feature type="region of interest" description="Disordered" evidence="1">
    <location>
        <begin position="38"/>
        <end position="62"/>
    </location>
</feature>
<protein>
    <submittedName>
        <fullName evidence="2">Tyrosine serine phosphatase</fullName>
    </submittedName>
</protein>
<dbReference type="STRING" id="2282107.A0A286UNW6"/>
<accession>A0A286UNW6</accession>
<feature type="compositionally biased region" description="Polar residues" evidence="1">
    <location>
        <begin position="45"/>
        <end position="62"/>
    </location>
</feature>
<sequence length="298" mass="33761">MTTMTDLNSLEPLDKNWVQERLNKFPFVQIEGVTNARSLGPYPASQRSGSENEDSTTQGPSQLYTTRPFQLFRSAEVSGITERGKEQMRELGISRVFDLRSTTEMEKYNTPVPHIEDVQVLPVPVFEKEDYSPEVMARRFQLYASGKTEAFMELYTQILDNGGPAFSEILRHVRDRPDEGCLFHCTAGKDRTAVIAAILLSLAGVEDTIIADDYELTRIGREPVREMILHRLSKEPIFATNKDSALNMLTSRRETMLAFLELLREKYGGVEGYIREICGLTNDDIQIIRQNLITKAGS</sequence>
<organism evidence="2 3">
    <name type="scientific">Pyrrhoderma noxium</name>
    <dbReference type="NCBI Taxonomy" id="2282107"/>
    <lineage>
        <taxon>Eukaryota</taxon>
        <taxon>Fungi</taxon>
        <taxon>Dikarya</taxon>
        <taxon>Basidiomycota</taxon>
        <taxon>Agaricomycotina</taxon>
        <taxon>Agaricomycetes</taxon>
        <taxon>Hymenochaetales</taxon>
        <taxon>Hymenochaetaceae</taxon>
        <taxon>Pyrrhoderma</taxon>
    </lineage>
</organism>
<dbReference type="PANTHER" id="PTHR31126:SF1">
    <property type="entry name" value="TYROSINE SPECIFIC PROTEIN PHOSPHATASES DOMAIN-CONTAINING PROTEIN"/>
    <property type="match status" value="1"/>
</dbReference>
<dbReference type="Proteomes" id="UP000217199">
    <property type="component" value="Unassembled WGS sequence"/>
</dbReference>
<dbReference type="GO" id="GO:0004721">
    <property type="term" value="F:phosphoprotein phosphatase activity"/>
    <property type="evidence" value="ECO:0007669"/>
    <property type="project" value="InterPro"/>
</dbReference>
<dbReference type="AlphaFoldDB" id="A0A286UNW6"/>
<dbReference type="InterPro" id="IPR029021">
    <property type="entry name" value="Prot-tyrosine_phosphatase-like"/>
</dbReference>
<dbReference type="Pfam" id="PF13350">
    <property type="entry name" value="Y_phosphatase3"/>
    <property type="match status" value="1"/>
</dbReference>
<dbReference type="InterPro" id="IPR016130">
    <property type="entry name" value="Tyr_Pase_AS"/>
</dbReference>
<dbReference type="OrthoDB" id="449382at2759"/>
<dbReference type="SUPFAM" id="SSF52799">
    <property type="entry name" value="(Phosphotyrosine protein) phosphatases II"/>
    <property type="match status" value="1"/>
</dbReference>